<dbReference type="InterPro" id="IPR029063">
    <property type="entry name" value="SAM-dependent_MTases_sf"/>
</dbReference>
<organism evidence="1 2">
    <name type="scientific">Heliobacterium mobile</name>
    <name type="common">Heliobacillus mobilis</name>
    <dbReference type="NCBI Taxonomy" id="28064"/>
    <lineage>
        <taxon>Bacteria</taxon>
        <taxon>Bacillati</taxon>
        <taxon>Bacillota</taxon>
        <taxon>Clostridia</taxon>
        <taxon>Eubacteriales</taxon>
        <taxon>Heliobacteriaceae</taxon>
        <taxon>Heliobacterium</taxon>
    </lineage>
</organism>
<dbReference type="Proteomes" id="UP000430670">
    <property type="component" value="Unassembled WGS sequence"/>
</dbReference>
<dbReference type="OrthoDB" id="2472181at2"/>
<dbReference type="EMBL" id="WNKU01000013">
    <property type="protein sequence ID" value="MTV49679.1"/>
    <property type="molecule type" value="Genomic_DNA"/>
</dbReference>
<gene>
    <name evidence="1" type="ORF">GJ688_11905</name>
</gene>
<comment type="caution">
    <text evidence="1">The sequence shown here is derived from an EMBL/GenBank/DDBJ whole genome shotgun (WGS) entry which is preliminary data.</text>
</comment>
<protein>
    <recommendedName>
        <fullName evidence="3">Methyltransferase domain-containing protein</fullName>
    </recommendedName>
</protein>
<keyword evidence="2" id="KW-1185">Reference proteome</keyword>
<dbReference type="SUPFAM" id="SSF53335">
    <property type="entry name" value="S-adenosyl-L-methionine-dependent methyltransferases"/>
    <property type="match status" value="1"/>
</dbReference>
<evidence type="ECO:0008006" key="3">
    <source>
        <dbReference type="Google" id="ProtNLM"/>
    </source>
</evidence>
<dbReference type="AlphaFoldDB" id="A0A6I3SL84"/>
<dbReference type="Gene3D" id="3.40.50.150">
    <property type="entry name" value="Vaccinia Virus protein VP39"/>
    <property type="match status" value="1"/>
</dbReference>
<sequence>MREDYTYERSVTAKDFADIFGTTEEDINAKCGEMLQRDNFQYDTVEGKERDQIIVSVLKELEGKPFSVSGQERQIQWEKGWRENLDVFLRSGDIRDLTPKYINKHPIKRLKQNYIRPKSENYELNYFNLFKTWLFKTYFHNASSIYEFGFGPGHNLATLADMYPQARLTGFDWAKSSIEILDAISPMYGDRIAGKLFNMFSPDFEVEVDKQSAFLTIGSLEQLGDSFEKILDFFIRKKPSICVNVEPIIELYDPEHLLDWLAIKYHQKRGYLNNYLTRLRELESQGVIEICETRRIHFSNQYHEGSLIVWRPIG</sequence>
<proteinExistence type="predicted"/>
<reference evidence="1 2" key="1">
    <citation type="submission" date="2019-11" db="EMBL/GenBank/DDBJ databases">
        <title>Whole-genome sequence of a the green, strictly anaerobic photosynthetic bacterium Heliobacillus mobilis DSM 6151.</title>
        <authorList>
            <person name="Kyndt J.A."/>
            <person name="Meyer T.E."/>
        </authorList>
    </citation>
    <scope>NUCLEOTIDE SEQUENCE [LARGE SCALE GENOMIC DNA]</scope>
    <source>
        <strain evidence="1 2">DSM 6151</strain>
    </source>
</reference>
<evidence type="ECO:0000313" key="2">
    <source>
        <dbReference type="Proteomes" id="UP000430670"/>
    </source>
</evidence>
<dbReference type="RefSeq" id="WP_155476776.1">
    <property type="nucleotide sequence ID" value="NZ_WNKU01000013.1"/>
</dbReference>
<evidence type="ECO:0000313" key="1">
    <source>
        <dbReference type="EMBL" id="MTV49679.1"/>
    </source>
</evidence>
<name>A0A6I3SL84_HELMO</name>
<accession>A0A6I3SL84</accession>